<dbReference type="Pfam" id="PF01402">
    <property type="entry name" value="RHH_1"/>
    <property type="match status" value="1"/>
</dbReference>
<dbReference type="RefSeq" id="WP_134907481.1">
    <property type="nucleotide sequence ID" value="NZ_JAJAOX010000350.1"/>
</dbReference>
<organism evidence="2 3">
    <name type="scientific">Limosilactobacillus reuteri</name>
    <name type="common">Lactobacillus reuteri</name>
    <dbReference type="NCBI Taxonomy" id="1598"/>
    <lineage>
        <taxon>Bacteria</taxon>
        <taxon>Bacillati</taxon>
        <taxon>Bacillota</taxon>
        <taxon>Bacilli</taxon>
        <taxon>Lactobacillales</taxon>
        <taxon>Lactobacillaceae</taxon>
        <taxon>Limosilactobacillus</taxon>
    </lineage>
</organism>
<dbReference type="Proteomes" id="UP000245866">
    <property type="component" value="Unassembled WGS sequence"/>
</dbReference>
<evidence type="ECO:0000259" key="1">
    <source>
        <dbReference type="Pfam" id="PF01402"/>
    </source>
</evidence>
<accession>A0A317GH97</accession>
<gene>
    <name evidence="2" type="ORF">DKZ23_05845</name>
</gene>
<proteinExistence type="predicted"/>
<evidence type="ECO:0000313" key="3">
    <source>
        <dbReference type="Proteomes" id="UP000245866"/>
    </source>
</evidence>
<dbReference type="AlphaFoldDB" id="A0A317GH97"/>
<evidence type="ECO:0000313" key="2">
    <source>
        <dbReference type="EMBL" id="PWT46652.1"/>
    </source>
</evidence>
<dbReference type="GO" id="GO:0006355">
    <property type="term" value="P:regulation of DNA-templated transcription"/>
    <property type="evidence" value="ECO:0007669"/>
    <property type="project" value="InterPro"/>
</dbReference>
<dbReference type="EMBL" id="QGHS01000061">
    <property type="protein sequence ID" value="PWT46652.1"/>
    <property type="molecule type" value="Genomic_DNA"/>
</dbReference>
<sequence length="43" mass="5031">MTSFTLRLPDNLYKGVQQLSDRDEITKTQVIRDAIKEHLGREN</sequence>
<dbReference type="InterPro" id="IPR002145">
    <property type="entry name" value="CopG"/>
</dbReference>
<protein>
    <submittedName>
        <fullName evidence="2">CopG family transcriptional regulator</fullName>
    </submittedName>
</protein>
<comment type="caution">
    <text evidence="2">The sequence shown here is derived from an EMBL/GenBank/DDBJ whole genome shotgun (WGS) entry which is preliminary data.</text>
</comment>
<dbReference type="SUPFAM" id="SSF47598">
    <property type="entry name" value="Ribbon-helix-helix"/>
    <property type="match status" value="1"/>
</dbReference>
<dbReference type="InterPro" id="IPR010985">
    <property type="entry name" value="Ribbon_hlx_hlx"/>
</dbReference>
<feature type="domain" description="Ribbon-helix-helix protein CopG" evidence="1">
    <location>
        <begin position="3"/>
        <end position="42"/>
    </location>
</feature>
<name>A0A317GH97_LIMRT</name>
<reference evidence="2 3" key="1">
    <citation type="journal article" date="2018" name="Front. Microbiol.">
        <title>Comparative Genomics of the Herbivore Gut Symbiont Lactobacillus reuteri Reveals Genetic Diversity and Lifestyle Adaptation.</title>
        <authorList>
            <person name="Zhao J."/>
        </authorList>
    </citation>
    <scope>NUCLEOTIDE SEQUENCE [LARGE SCALE GENOMIC DNA]</scope>
    <source>
        <strain evidence="2 3">LR12</strain>
    </source>
</reference>